<dbReference type="PROSITE" id="PS51841">
    <property type="entry name" value="LTD"/>
    <property type="match status" value="4"/>
</dbReference>
<dbReference type="InterPro" id="IPR015943">
    <property type="entry name" value="WD40/YVTN_repeat-like_dom_sf"/>
</dbReference>
<dbReference type="InterPro" id="IPR001322">
    <property type="entry name" value="Lamin_tail_dom"/>
</dbReference>
<dbReference type="InterPro" id="IPR027372">
    <property type="entry name" value="Phytase-like_dom"/>
</dbReference>
<name>A0ABP8XVF2_9ACTN</name>
<dbReference type="SUPFAM" id="SSF74853">
    <property type="entry name" value="Lamin A/C globular tail domain"/>
    <property type="match status" value="4"/>
</dbReference>
<keyword evidence="1" id="KW-0732">Signal</keyword>
<dbReference type="Pfam" id="PF16640">
    <property type="entry name" value="Big_3_5"/>
    <property type="match status" value="3"/>
</dbReference>
<accession>A0ABP8XVF2</accession>
<feature type="signal peptide" evidence="1">
    <location>
        <begin position="1"/>
        <end position="28"/>
    </location>
</feature>
<dbReference type="Gene3D" id="2.60.40.10">
    <property type="entry name" value="Immunoglobulins"/>
    <property type="match status" value="3"/>
</dbReference>
<dbReference type="PANTHER" id="PTHR37397">
    <property type="entry name" value="SI:CH211-183D21.1"/>
    <property type="match status" value="1"/>
</dbReference>
<evidence type="ECO:0000259" key="2">
    <source>
        <dbReference type="PROSITE" id="PS51841"/>
    </source>
</evidence>
<proteinExistence type="predicted"/>
<keyword evidence="4" id="KW-1185">Reference proteome</keyword>
<evidence type="ECO:0000256" key="1">
    <source>
        <dbReference type="SAM" id="SignalP"/>
    </source>
</evidence>
<feature type="domain" description="LTD" evidence="2">
    <location>
        <begin position="310"/>
        <end position="417"/>
    </location>
</feature>
<dbReference type="EMBL" id="BAABKM010000003">
    <property type="protein sequence ID" value="GAA4714330.1"/>
    <property type="molecule type" value="Genomic_DNA"/>
</dbReference>
<comment type="caution">
    <text evidence="3">The sequence shown here is derived from an EMBL/GenBank/DDBJ whole genome shotgun (WGS) entry which is preliminary data.</text>
</comment>
<feature type="domain" description="LTD" evidence="2">
    <location>
        <begin position="167"/>
        <end position="281"/>
    </location>
</feature>
<feature type="chain" id="PRO_5047360311" description="LTD domain-containing protein" evidence="1">
    <location>
        <begin position="29"/>
        <end position="1260"/>
    </location>
</feature>
<dbReference type="Gene3D" id="2.60.40.1260">
    <property type="entry name" value="Lamin Tail domain"/>
    <property type="match status" value="3"/>
</dbReference>
<dbReference type="InterPro" id="IPR036415">
    <property type="entry name" value="Lamin_tail_dom_sf"/>
</dbReference>
<feature type="domain" description="LTD" evidence="2">
    <location>
        <begin position="29"/>
        <end position="142"/>
    </location>
</feature>
<sequence>MRSPLRGLVAATCSAVVVVSLPILAVLATPVAADAAVPGAGVVLNEVKSNPNPDFVELLNTSSSPVDITGWKAVDDDPSHTPLVITTATTVLAPGEFFTFNPNDATAYPSGSFGLGSNDQITIFLPDGTTVVDAFNWEGIGAPGNHADPSYGRCPGYATLQLNLAATPGAANSCPPPGGGVVLNEVKSNPNPDFVELLNTSSKSVDITGWKAVDDDPSHTPLVITTATTVLAPGGYFTFNPNDTTAYPSGSFGLGSNDQITIFLPDGTTVVDGFNWEGIGAPGNHADPSYGRCANGTGTMVLNLAATPGAANSCPVVAPPEAIKINEVESNGDPVADWVELTNTGGTAVDVSGWQLRDGGESNPAVTIPSGTTIAPGGFYAIYTEIPGPGFGLGVDDQVTLYKTDGTAAVDSYSWGPHAATTYGRCPDGTGDFRVTTVSTRGGPNACSPIRVNEVVTSGTPDQVELVNISGEPIDVAGWVVKDSTDASPTTLPSPSVVPAHGYLVVTPNATLDAADSVRLFDTTSALIDSATWTTAPTPSLGRCADGVGAFKQTESVTIGAANACPGLTTEPWPGSPTVAVSDDAATFNQDASGLAFDPADAGTLWVAQNKLGTLWKMTKSGSTWVPAAGWSKTPKYHDGTGAPDSEGITVGPDGAVYLATERDNSNSGVSKMAVLRYDANGATGSTLNATDEWNLNSLLPSVGANLGLEGITWIPDSFLVGGGFVDESTSAAYDPAHYPAHGTGLYAVAVEGTGMVYVLALDQTDAVQETAHVVATVDPRLLTNAGPPSVMDVSYDAEQKRLWAICDDSCNGTSVLLELSGGKFVVDHAYERPAGMPNLNNEGFAVAPQSTCVAGKKEVVWSDDGDTDGHSLRSGTFPCDKFDATVAAADATVAYGKALSVPVDVTADGTTPTGSVSIKDGDTVLGSATLTAGHASVSVPAGSLQPGTHTLTVAYAGDDHVATGTDSIQLTVTKAVGSVAAADTSVVYGQAVSLPVTVTADGVTPTGSVSVKDGDTVLGSAPLASGQASVTVPASSLQPGTHALTLAYAGDDHVATATDAVTLTVAKAAGTVTATGGSVVYGKTTSVPVTVTATGSAPTGTVTVSSGGKVLGSAGLTGGAATVAIPAKALAPGSHTLSVSYSGSATVAAAETTATLSVARAKAAIAKPSVTPKKVIVKKTKATVTIKVTASGVTPTGKVTLSGGGLAKRTVTLGAGGKVVVKLAVFRTKGTKTLTVTYAGNTYVAGATTKVTIKVVPKK</sequence>
<dbReference type="RefSeq" id="WP_345522959.1">
    <property type="nucleotide sequence ID" value="NZ_BAABKM010000003.1"/>
</dbReference>
<organism evidence="3 4">
    <name type="scientific">Nocardioides conyzicola</name>
    <dbReference type="NCBI Taxonomy" id="1651781"/>
    <lineage>
        <taxon>Bacteria</taxon>
        <taxon>Bacillati</taxon>
        <taxon>Actinomycetota</taxon>
        <taxon>Actinomycetes</taxon>
        <taxon>Propionibacteriales</taxon>
        <taxon>Nocardioidaceae</taxon>
        <taxon>Nocardioides</taxon>
    </lineage>
</organism>
<dbReference type="InterPro" id="IPR013783">
    <property type="entry name" value="Ig-like_fold"/>
</dbReference>
<dbReference type="SUPFAM" id="SSF101898">
    <property type="entry name" value="NHL repeat"/>
    <property type="match status" value="1"/>
</dbReference>
<protein>
    <recommendedName>
        <fullName evidence="2">LTD domain-containing protein</fullName>
    </recommendedName>
</protein>
<dbReference type="PANTHER" id="PTHR37397:SF1">
    <property type="entry name" value="LTD DOMAIN-CONTAINING PROTEIN"/>
    <property type="match status" value="1"/>
</dbReference>
<evidence type="ECO:0000313" key="4">
    <source>
        <dbReference type="Proteomes" id="UP001499974"/>
    </source>
</evidence>
<dbReference type="Pfam" id="PF00932">
    <property type="entry name" value="LTD"/>
    <property type="match status" value="4"/>
</dbReference>
<reference evidence="4" key="1">
    <citation type="journal article" date="2019" name="Int. J. Syst. Evol. Microbiol.">
        <title>The Global Catalogue of Microorganisms (GCM) 10K type strain sequencing project: providing services to taxonomists for standard genome sequencing and annotation.</title>
        <authorList>
            <consortium name="The Broad Institute Genomics Platform"/>
            <consortium name="The Broad Institute Genome Sequencing Center for Infectious Disease"/>
            <person name="Wu L."/>
            <person name="Ma J."/>
        </authorList>
    </citation>
    <scope>NUCLEOTIDE SEQUENCE [LARGE SCALE GENOMIC DNA]</scope>
    <source>
        <strain evidence="4">JCM 18531</strain>
    </source>
</reference>
<feature type="domain" description="LTD" evidence="2">
    <location>
        <begin position="438"/>
        <end position="561"/>
    </location>
</feature>
<evidence type="ECO:0000313" key="3">
    <source>
        <dbReference type="EMBL" id="GAA4714330.1"/>
    </source>
</evidence>
<dbReference type="Gene3D" id="2.130.10.10">
    <property type="entry name" value="YVTN repeat-like/Quinoprotein amine dehydrogenase"/>
    <property type="match status" value="1"/>
</dbReference>
<dbReference type="InterPro" id="IPR032109">
    <property type="entry name" value="Big_3_5"/>
</dbReference>
<dbReference type="Pfam" id="PF13449">
    <property type="entry name" value="Phytase-like"/>
    <property type="match status" value="1"/>
</dbReference>
<dbReference type="Proteomes" id="UP001499974">
    <property type="component" value="Unassembled WGS sequence"/>
</dbReference>
<gene>
    <name evidence="3" type="ORF">GCM10023349_36900</name>
</gene>